<protein>
    <submittedName>
        <fullName evidence="3">VC0807 family protein</fullName>
    </submittedName>
</protein>
<feature type="transmembrane region" description="Helical" evidence="2">
    <location>
        <begin position="53"/>
        <end position="73"/>
    </location>
</feature>
<dbReference type="EMBL" id="JBHSGU010000029">
    <property type="protein sequence ID" value="MFC4701916.1"/>
    <property type="molecule type" value="Genomic_DNA"/>
</dbReference>
<keyword evidence="2" id="KW-0812">Transmembrane</keyword>
<evidence type="ECO:0000256" key="2">
    <source>
        <dbReference type="SAM" id="Phobius"/>
    </source>
</evidence>
<dbReference type="PIRSF" id="PIRSF028137">
    <property type="entry name" value="UCP028137"/>
    <property type="match status" value="1"/>
</dbReference>
<keyword evidence="4" id="KW-1185">Reference proteome</keyword>
<feature type="region of interest" description="Disordered" evidence="1">
    <location>
        <begin position="1"/>
        <end position="21"/>
    </location>
</feature>
<evidence type="ECO:0000313" key="3">
    <source>
        <dbReference type="EMBL" id="MFC4701916.1"/>
    </source>
</evidence>
<reference evidence="4" key="1">
    <citation type="journal article" date="2019" name="Int. J. Syst. Evol. Microbiol.">
        <title>The Global Catalogue of Microorganisms (GCM) 10K type strain sequencing project: providing services to taxonomists for standard genome sequencing and annotation.</title>
        <authorList>
            <consortium name="The Broad Institute Genomics Platform"/>
            <consortium name="The Broad Institute Genome Sequencing Center for Infectious Disease"/>
            <person name="Wu L."/>
            <person name="Ma J."/>
        </authorList>
    </citation>
    <scope>NUCLEOTIDE SEQUENCE [LARGE SCALE GENOMIC DNA]</scope>
    <source>
        <strain evidence="4">KACC 12507</strain>
    </source>
</reference>
<sequence>MTEQAPIENNNSPNSAGPKANKPPQTGFFGNLVFNIAVPVLIMSYLSSDEHLGPAWSVVVALAFPLGFGLYDLQKTKKINGFSILGIVSVLLTGGISLLKLPAEYMAIKEASIPAAIGLAVLVTQFTQKPLVKMLILNDQIINWDKLNASLAHHNASAEFNKKVAVSSYIVTASFFLSSALNYGLAKWILVSEPGTTAYTEELGRMTALSYPVIVIPSMVLLITALIYLFKQISRCTGEPIENFLNQ</sequence>
<dbReference type="InterPro" id="IPR016870">
    <property type="entry name" value="UCP028137"/>
</dbReference>
<keyword evidence="2" id="KW-0472">Membrane</keyword>
<dbReference type="Proteomes" id="UP001595897">
    <property type="component" value="Unassembled WGS sequence"/>
</dbReference>
<dbReference type="RefSeq" id="WP_382410839.1">
    <property type="nucleotide sequence ID" value="NZ_JBHSGU010000029.1"/>
</dbReference>
<evidence type="ECO:0000256" key="1">
    <source>
        <dbReference type="SAM" id="MobiDB-lite"/>
    </source>
</evidence>
<feature type="compositionally biased region" description="Polar residues" evidence="1">
    <location>
        <begin position="1"/>
        <end position="15"/>
    </location>
</feature>
<organism evidence="3 4">
    <name type="scientific">Glaciecola siphonariae</name>
    <dbReference type="NCBI Taxonomy" id="521012"/>
    <lineage>
        <taxon>Bacteria</taxon>
        <taxon>Pseudomonadati</taxon>
        <taxon>Pseudomonadota</taxon>
        <taxon>Gammaproteobacteria</taxon>
        <taxon>Alteromonadales</taxon>
        <taxon>Alteromonadaceae</taxon>
        <taxon>Glaciecola</taxon>
    </lineage>
</organism>
<feature type="transmembrane region" description="Helical" evidence="2">
    <location>
        <begin position="28"/>
        <end position="47"/>
    </location>
</feature>
<proteinExistence type="predicted"/>
<gene>
    <name evidence="3" type="ORF">ACFO4O_17355</name>
</gene>
<comment type="caution">
    <text evidence="3">The sequence shown here is derived from an EMBL/GenBank/DDBJ whole genome shotgun (WGS) entry which is preliminary data.</text>
</comment>
<keyword evidence="2" id="KW-1133">Transmembrane helix</keyword>
<feature type="transmembrane region" description="Helical" evidence="2">
    <location>
        <begin position="209"/>
        <end position="230"/>
    </location>
</feature>
<name>A0ABV9LZA7_9ALTE</name>
<evidence type="ECO:0000313" key="4">
    <source>
        <dbReference type="Proteomes" id="UP001595897"/>
    </source>
</evidence>
<feature type="transmembrane region" description="Helical" evidence="2">
    <location>
        <begin position="169"/>
        <end position="189"/>
    </location>
</feature>
<accession>A0ABV9LZA7</accession>
<feature type="transmembrane region" description="Helical" evidence="2">
    <location>
        <begin position="80"/>
        <end position="99"/>
    </location>
</feature>
<dbReference type="NCBIfam" id="NF041646">
    <property type="entry name" value="VC0807_fam"/>
    <property type="match status" value="1"/>
</dbReference>